<evidence type="ECO:0000256" key="3">
    <source>
        <dbReference type="ARBA" id="ARBA00022989"/>
    </source>
</evidence>
<keyword evidence="2 5" id="KW-0812">Transmembrane</keyword>
<feature type="transmembrane region" description="Helical" evidence="5">
    <location>
        <begin position="209"/>
        <end position="230"/>
    </location>
</feature>
<feature type="transmembrane region" description="Helical" evidence="5">
    <location>
        <begin position="362"/>
        <end position="382"/>
    </location>
</feature>
<feature type="transmembrane region" description="Helical" evidence="5">
    <location>
        <begin position="272"/>
        <end position="290"/>
    </location>
</feature>
<evidence type="ECO:0000256" key="5">
    <source>
        <dbReference type="SAM" id="Phobius"/>
    </source>
</evidence>
<feature type="transmembrane region" description="Helical" evidence="5">
    <location>
        <begin position="169"/>
        <end position="189"/>
    </location>
</feature>
<reference evidence="7" key="1">
    <citation type="submission" date="2018-06" db="EMBL/GenBank/DDBJ databases">
        <authorList>
            <person name="Zhirakovskaya E."/>
        </authorList>
    </citation>
    <scope>NUCLEOTIDE SEQUENCE</scope>
</reference>
<feature type="transmembrane region" description="Helical" evidence="5">
    <location>
        <begin position="328"/>
        <end position="356"/>
    </location>
</feature>
<dbReference type="PANTHER" id="PTHR23521">
    <property type="entry name" value="TRANSPORTER MFS SUPERFAMILY"/>
    <property type="match status" value="1"/>
</dbReference>
<dbReference type="AlphaFoldDB" id="A0A3B0T6F4"/>
<feature type="transmembrane region" description="Helical" evidence="5">
    <location>
        <begin position="138"/>
        <end position="157"/>
    </location>
</feature>
<protein>
    <submittedName>
        <fullName evidence="7">Uncharacterized MFS-type transporter</fullName>
    </submittedName>
</protein>
<dbReference type="InterPro" id="IPR047200">
    <property type="entry name" value="MFS_YcaD-like"/>
</dbReference>
<keyword evidence="3 5" id="KW-1133">Transmembrane helix</keyword>
<dbReference type="InterPro" id="IPR011701">
    <property type="entry name" value="MFS"/>
</dbReference>
<feature type="transmembrane region" description="Helical" evidence="5">
    <location>
        <begin position="12"/>
        <end position="38"/>
    </location>
</feature>
<dbReference type="GO" id="GO:0005886">
    <property type="term" value="C:plasma membrane"/>
    <property type="evidence" value="ECO:0007669"/>
    <property type="project" value="TreeGrafter"/>
</dbReference>
<evidence type="ECO:0000256" key="1">
    <source>
        <dbReference type="ARBA" id="ARBA00004370"/>
    </source>
</evidence>
<evidence type="ECO:0000313" key="7">
    <source>
        <dbReference type="EMBL" id="VAW04434.1"/>
    </source>
</evidence>
<name>A0A3B0T6F4_9ZZZZ</name>
<feature type="domain" description="Major facilitator superfamily (MFS) profile" evidence="6">
    <location>
        <begin position="206"/>
        <end position="419"/>
    </location>
</feature>
<accession>A0A3B0T6F4</accession>
<feature type="transmembrane region" description="Helical" evidence="5">
    <location>
        <begin position="242"/>
        <end position="260"/>
    </location>
</feature>
<dbReference type="CDD" id="cd17477">
    <property type="entry name" value="MFS_YcaD_like"/>
    <property type="match status" value="1"/>
</dbReference>
<dbReference type="PROSITE" id="PS50850">
    <property type="entry name" value="MFS"/>
    <property type="match status" value="1"/>
</dbReference>
<feature type="transmembrane region" description="Helical" evidence="5">
    <location>
        <begin position="105"/>
        <end position="126"/>
    </location>
</feature>
<feature type="transmembrane region" description="Helical" evidence="5">
    <location>
        <begin position="296"/>
        <end position="316"/>
    </location>
</feature>
<dbReference type="Pfam" id="PF00083">
    <property type="entry name" value="Sugar_tr"/>
    <property type="match status" value="1"/>
</dbReference>
<evidence type="ECO:0000256" key="4">
    <source>
        <dbReference type="ARBA" id="ARBA00023136"/>
    </source>
</evidence>
<dbReference type="GO" id="GO:0022857">
    <property type="term" value="F:transmembrane transporter activity"/>
    <property type="evidence" value="ECO:0007669"/>
    <property type="project" value="InterPro"/>
</dbReference>
<dbReference type="Gene3D" id="1.20.1250.20">
    <property type="entry name" value="MFS general substrate transporter like domains"/>
    <property type="match status" value="2"/>
</dbReference>
<dbReference type="InterPro" id="IPR020846">
    <property type="entry name" value="MFS_dom"/>
</dbReference>
<evidence type="ECO:0000256" key="2">
    <source>
        <dbReference type="ARBA" id="ARBA00022692"/>
    </source>
</evidence>
<dbReference type="PANTHER" id="PTHR23521:SF3">
    <property type="entry name" value="MFS TRANSPORTER"/>
    <property type="match status" value="1"/>
</dbReference>
<sequence>MNSRTTTERTGLVSVSPLFVGLALLMVGNGLLGSLLGIRASIEGFPTVVIGIIMAMHYAGFLVGSLTIPRWLSTVGHIRVFAGLAAFAAAAALAYPLFVTPIVWGLFRFVAGFSMSGLYVTVESWLNDRASNATRGRLLAVYMLVVTLGLSLGQILLGASDPAGGRLFMWVGILITLSIVPIALIPIPAPSRPIPVSFSPRALANSAPLGIVAVALAGAAGSSVLGLGAVYATDIGMSPSEVGLFMAFSLLGAVVTQYPIGWLSDRFARRTVILAVAAAAVAVSGMAISLNSESVGLFVLMSVYGSLTFPMYSLGVSAINDLIEDDQLVVVAAGIVFVYGIGSVAGPLVVSILMAVIGPAGYHWGLGAFFLPVAVYALIRGISQVRPIQRRFVNLPARSSTAAALLAQSSSDGADAETE</sequence>
<dbReference type="SUPFAM" id="SSF103473">
    <property type="entry name" value="MFS general substrate transporter"/>
    <property type="match status" value="1"/>
</dbReference>
<organism evidence="7">
    <name type="scientific">hydrothermal vent metagenome</name>
    <dbReference type="NCBI Taxonomy" id="652676"/>
    <lineage>
        <taxon>unclassified sequences</taxon>
        <taxon>metagenomes</taxon>
        <taxon>ecological metagenomes</taxon>
    </lineage>
</organism>
<feature type="transmembrane region" description="Helical" evidence="5">
    <location>
        <begin position="80"/>
        <end position="99"/>
    </location>
</feature>
<dbReference type="InterPro" id="IPR005828">
    <property type="entry name" value="MFS_sugar_transport-like"/>
</dbReference>
<comment type="subcellular location">
    <subcellularLocation>
        <location evidence="1">Membrane</location>
    </subcellularLocation>
</comment>
<dbReference type="Pfam" id="PF07690">
    <property type="entry name" value="MFS_1"/>
    <property type="match status" value="1"/>
</dbReference>
<feature type="transmembrane region" description="Helical" evidence="5">
    <location>
        <begin position="44"/>
        <end position="68"/>
    </location>
</feature>
<proteinExistence type="predicted"/>
<dbReference type="EMBL" id="UOEK01000288">
    <property type="protein sequence ID" value="VAW04434.1"/>
    <property type="molecule type" value="Genomic_DNA"/>
</dbReference>
<gene>
    <name evidence="7" type="ORF">MNBD_ACTINO02-232</name>
</gene>
<evidence type="ECO:0000259" key="6">
    <source>
        <dbReference type="PROSITE" id="PS50850"/>
    </source>
</evidence>
<dbReference type="InterPro" id="IPR036259">
    <property type="entry name" value="MFS_trans_sf"/>
</dbReference>
<keyword evidence="4 5" id="KW-0472">Membrane</keyword>